<accession>A0A432Z1K4</accession>
<name>A0A432Z1K4_9GAMM</name>
<keyword evidence="1" id="KW-0175">Coiled coil</keyword>
<keyword evidence="3" id="KW-1185">Reference proteome</keyword>
<evidence type="ECO:0000313" key="2">
    <source>
        <dbReference type="EMBL" id="RUO71772.1"/>
    </source>
</evidence>
<gene>
    <name evidence="2" type="ORF">CWI78_04450</name>
</gene>
<reference evidence="3" key="1">
    <citation type="journal article" date="2018" name="Front. Microbiol.">
        <title>Genome-Based Analysis Reveals the Taxonomy and Diversity of the Family Idiomarinaceae.</title>
        <authorList>
            <person name="Liu Y."/>
            <person name="Lai Q."/>
            <person name="Shao Z."/>
        </authorList>
    </citation>
    <scope>NUCLEOTIDE SEQUENCE [LARGE SCALE GENOMIC DNA]</scope>
    <source>
        <strain evidence="3">R22</strain>
    </source>
</reference>
<organism evidence="2 3">
    <name type="scientific">Idiomarina ramblicola</name>
    <dbReference type="NCBI Taxonomy" id="263724"/>
    <lineage>
        <taxon>Bacteria</taxon>
        <taxon>Pseudomonadati</taxon>
        <taxon>Pseudomonadota</taxon>
        <taxon>Gammaproteobacteria</taxon>
        <taxon>Alteromonadales</taxon>
        <taxon>Idiomarinaceae</taxon>
        <taxon>Idiomarina</taxon>
    </lineage>
</organism>
<comment type="caution">
    <text evidence="2">The sequence shown here is derived from an EMBL/GenBank/DDBJ whole genome shotgun (WGS) entry which is preliminary data.</text>
</comment>
<proteinExistence type="predicted"/>
<sequence length="90" mass="10751">MSLNDVEPKLHRYNHEIDELQLALNQFQRQLNECLEQGRREFEADFYAQATVINDELSQLSQNLSEQLLVDIKDATQHRLTLLRRYLYES</sequence>
<dbReference type="AlphaFoldDB" id="A0A432Z1K4"/>
<evidence type="ECO:0000313" key="3">
    <source>
        <dbReference type="Proteomes" id="UP000288058"/>
    </source>
</evidence>
<protein>
    <submittedName>
        <fullName evidence="2">Uncharacterized protein</fullName>
    </submittedName>
</protein>
<feature type="coiled-coil region" evidence="1">
    <location>
        <begin position="10"/>
        <end position="37"/>
    </location>
</feature>
<dbReference type="Proteomes" id="UP000288058">
    <property type="component" value="Unassembled WGS sequence"/>
</dbReference>
<evidence type="ECO:0000256" key="1">
    <source>
        <dbReference type="SAM" id="Coils"/>
    </source>
</evidence>
<dbReference type="EMBL" id="PIQC01000003">
    <property type="protein sequence ID" value="RUO71772.1"/>
    <property type="molecule type" value="Genomic_DNA"/>
</dbReference>
<dbReference type="RefSeq" id="WP_126780663.1">
    <property type="nucleotide sequence ID" value="NZ_PIQC01000003.1"/>
</dbReference>